<keyword evidence="2" id="KW-1185">Reference proteome</keyword>
<organism evidence="1 2">
    <name type="scientific">Paraburkholderia aspalathi</name>
    <dbReference type="NCBI Taxonomy" id="1324617"/>
    <lineage>
        <taxon>Bacteria</taxon>
        <taxon>Pseudomonadati</taxon>
        <taxon>Pseudomonadota</taxon>
        <taxon>Betaproteobacteria</taxon>
        <taxon>Burkholderiales</taxon>
        <taxon>Burkholderiaceae</taxon>
        <taxon>Paraburkholderia</taxon>
    </lineage>
</organism>
<evidence type="ECO:0000313" key="1">
    <source>
        <dbReference type="EMBL" id="CAE6870986.1"/>
    </source>
</evidence>
<sequence length="40" mass="4385">MSYADKLRRGINKACIPSYVTSAWSVGALRGLVLTAVLFR</sequence>
<dbReference type="Proteomes" id="UP000674425">
    <property type="component" value="Unassembled WGS sequence"/>
</dbReference>
<protein>
    <submittedName>
        <fullName evidence="1">Uncharacterized protein</fullName>
    </submittedName>
</protein>
<reference evidence="1 2" key="1">
    <citation type="submission" date="2021-02" db="EMBL/GenBank/DDBJ databases">
        <authorList>
            <person name="Vanwijnsberghe S."/>
        </authorList>
    </citation>
    <scope>NUCLEOTIDE SEQUENCE [LARGE SCALE GENOMIC DNA]</scope>
    <source>
        <strain evidence="1 2">R-69658</strain>
    </source>
</reference>
<evidence type="ECO:0000313" key="2">
    <source>
        <dbReference type="Proteomes" id="UP000674425"/>
    </source>
</evidence>
<name>A0ABN7NE32_9BURK</name>
<accession>A0ABN7NE32</accession>
<comment type="caution">
    <text evidence="1">The sequence shown here is derived from an EMBL/GenBank/DDBJ whole genome shotgun (WGS) entry which is preliminary data.</text>
</comment>
<proteinExistence type="predicted"/>
<dbReference type="EMBL" id="CAJNAU010000270">
    <property type="protein sequence ID" value="CAE6870986.1"/>
    <property type="molecule type" value="Genomic_DNA"/>
</dbReference>
<gene>
    <name evidence="1" type="ORF">R69658_08150</name>
</gene>